<reference evidence="1" key="1">
    <citation type="submission" date="2021-06" db="EMBL/GenBank/DDBJ databases">
        <authorList>
            <person name="Kallberg Y."/>
            <person name="Tangrot J."/>
            <person name="Rosling A."/>
        </authorList>
    </citation>
    <scope>NUCLEOTIDE SEQUENCE</scope>
    <source>
        <strain evidence="1">IL203A</strain>
    </source>
</reference>
<protein>
    <submittedName>
        <fullName evidence="1">15639_t:CDS:1</fullName>
    </submittedName>
</protein>
<keyword evidence="2" id="KW-1185">Reference proteome</keyword>
<evidence type="ECO:0000313" key="1">
    <source>
        <dbReference type="EMBL" id="CAG8533335.1"/>
    </source>
</evidence>
<dbReference type="EMBL" id="CAJVPU010004457">
    <property type="protein sequence ID" value="CAG8533335.1"/>
    <property type="molecule type" value="Genomic_DNA"/>
</dbReference>
<accession>A0ACA9LIX4</accession>
<dbReference type="Proteomes" id="UP000789702">
    <property type="component" value="Unassembled WGS sequence"/>
</dbReference>
<proteinExistence type="predicted"/>
<comment type="caution">
    <text evidence="1">The sequence shown here is derived from an EMBL/GenBank/DDBJ whole genome shotgun (WGS) entry which is preliminary data.</text>
</comment>
<evidence type="ECO:0000313" key="2">
    <source>
        <dbReference type="Proteomes" id="UP000789702"/>
    </source>
</evidence>
<name>A0ACA9LIX4_9GLOM</name>
<organism evidence="1 2">
    <name type="scientific">Dentiscutata heterogama</name>
    <dbReference type="NCBI Taxonomy" id="1316150"/>
    <lineage>
        <taxon>Eukaryota</taxon>
        <taxon>Fungi</taxon>
        <taxon>Fungi incertae sedis</taxon>
        <taxon>Mucoromycota</taxon>
        <taxon>Glomeromycotina</taxon>
        <taxon>Glomeromycetes</taxon>
        <taxon>Diversisporales</taxon>
        <taxon>Gigasporaceae</taxon>
        <taxon>Dentiscutata</taxon>
    </lineage>
</organism>
<gene>
    <name evidence="1" type="ORF">DHETER_LOCUS4466</name>
</gene>
<sequence>MECVKYNGVTGSTNIKMEMIVLYPLQSVRFKYLGSSGINIKVTNNYLISGFIKFSDSNKMLIEATDIDYQKSSIYNFTVSEILSDKLQKTRSIIDIIADDSESMQKLIQLLKKNNLNLEAKNDNKEQKSDHEEENEILSNKNIKAMDENEEDQPKKRK</sequence>